<dbReference type="Gene3D" id="3.40.50.880">
    <property type="match status" value="1"/>
</dbReference>
<dbReference type="EMBL" id="CAFBMG010000018">
    <property type="protein sequence ID" value="CAB4892606.1"/>
    <property type="molecule type" value="Genomic_DNA"/>
</dbReference>
<dbReference type="EC" id="3.5.1.2" evidence="2"/>
<evidence type="ECO:0000313" key="9">
    <source>
        <dbReference type="EMBL" id="CAB4892606.1"/>
    </source>
</evidence>
<dbReference type="Pfam" id="PF01174">
    <property type="entry name" value="SNO"/>
    <property type="match status" value="1"/>
</dbReference>
<dbReference type="InterPro" id="IPR029062">
    <property type="entry name" value="Class_I_gatase-like"/>
</dbReference>
<dbReference type="GO" id="GO:0004359">
    <property type="term" value="F:glutaminase activity"/>
    <property type="evidence" value="ECO:0007669"/>
    <property type="project" value="UniProtKB-EC"/>
</dbReference>
<evidence type="ECO:0000256" key="6">
    <source>
        <dbReference type="ARBA" id="ARBA00023239"/>
    </source>
</evidence>
<dbReference type="PROSITE" id="PS01236">
    <property type="entry name" value="PDXT_SNO_1"/>
    <property type="match status" value="1"/>
</dbReference>
<evidence type="ECO:0000256" key="3">
    <source>
        <dbReference type="ARBA" id="ARBA00022801"/>
    </source>
</evidence>
<dbReference type="PANTHER" id="PTHR31559:SF0">
    <property type="entry name" value="PYRIDOXAL 5'-PHOSPHATE SYNTHASE SUBUNIT SNO1-RELATED"/>
    <property type="match status" value="1"/>
</dbReference>
<dbReference type="GO" id="GO:0005829">
    <property type="term" value="C:cytosol"/>
    <property type="evidence" value="ECO:0007669"/>
    <property type="project" value="TreeGrafter"/>
</dbReference>
<keyword evidence="4" id="KW-0663">Pyridoxal phosphate</keyword>
<dbReference type="PANTHER" id="PTHR31559">
    <property type="entry name" value="PYRIDOXAL 5'-PHOSPHATE SYNTHASE SUBUNIT SNO"/>
    <property type="match status" value="1"/>
</dbReference>
<dbReference type="PROSITE" id="PS51130">
    <property type="entry name" value="PDXT_SNO_2"/>
    <property type="match status" value="1"/>
</dbReference>
<name>A0A6J6RWV6_9ZZZZ</name>
<dbReference type="InterPro" id="IPR002161">
    <property type="entry name" value="PdxT/SNO"/>
</dbReference>
<dbReference type="GO" id="GO:0042823">
    <property type="term" value="P:pyridoxal phosphate biosynthetic process"/>
    <property type="evidence" value="ECO:0007669"/>
    <property type="project" value="InterPro"/>
</dbReference>
<keyword evidence="5" id="KW-0315">Glutamine amidotransferase</keyword>
<dbReference type="InterPro" id="IPR021196">
    <property type="entry name" value="PdxT/SNO_CS"/>
</dbReference>
<organism evidence="8">
    <name type="scientific">freshwater metagenome</name>
    <dbReference type="NCBI Taxonomy" id="449393"/>
    <lineage>
        <taxon>unclassified sequences</taxon>
        <taxon>metagenomes</taxon>
        <taxon>ecological metagenomes</taxon>
    </lineage>
</organism>
<keyword evidence="3" id="KW-0378">Hydrolase</keyword>
<dbReference type="GO" id="GO:0008614">
    <property type="term" value="P:pyridoxine metabolic process"/>
    <property type="evidence" value="ECO:0007669"/>
    <property type="project" value="TreeGrafter"/>
</dbReference>
<gene>
    <name evidence="8" type="ORF">UFOPK2766_00055</name>
    <name evidence="9" type="ORF">UFOPK3519_00382</name>
</gene>
<protein>
    <recommendedName>
        <fullName evidence="2">glutaminase</fullName>
        <ecNumber evidence="2">3.5.1.2</ecNumber>
    </recommendedName>
</protein>
<evidence type="ECO:0000313" key="8">
    <source>
        <dbReference type="EMBL" id="CAB4726975.1"/>
    </source>
</evidence>
<dbReference type="AlphaFoldDB" id="A0A6J6RWV6"/>
<evidence type="ECO:0000256" key="5">
    <source>
        <dbReference type="ARBA" id="ARBA00022962"/>
    </source>
</evidence>
<evidence type="ECO:0000256" key="7">
    <source>
        <dbReference type="ARBA" id="ARBA00049534"/>
    </source>
</evidence>
<evidence type="ECO:0000256" key="4">
    <source>
        <dbReference type="ARBA" id="ARBA00022898"/>
    </source>
</evidence>
<proteinExistence type="inferred from homology"/>
<dbReference type="SUPFAM" id="SSF52317">
    <property type="entry name" value="Class I glutamine amidotransferase-like"/>
    <property type="match status" value="1"/>
</dbReference>
<dbReference type="GO" id="GO:0016829">
    <property type="term" value="F:lyase activity"/>
    <property type="evidence" value="ECO:0007669"/>
    <property type="project" value="UniProtKB-KW"/>
</dbReference>
<accession>A0A6J6RWV6</accession>
<comment type="similarity">
    <text evidence="1">Belongs to the glutaminase PdxT/SNO family.</text>
</comment>
<dbReference type="PIRSF" id="PIRSF005639">
    <property type="entry name" value="Glut_amidoT_SNO"/>
    <property type="match status" value="1"/>
</dbReference>
<reference evidence="8" key="1">
    <citation type="submission" date="2020-05" db="EMBL/GenBank/DDBJ databases">
        <authorList>
            <person name="Chiriac C."/>
            <person name="Salcher M."/>
            <person name="Ghai R."/>
            <person name="Kavagutti S V."/>
        </authorList>
    </citation>
    <scope>NUCLEOTIDE SEQUENCE</scope>
</reference>
<comment type="catalytic activity">
    <reaction evidence="7">
        <text>L-glutamine + H2O = L-glutamate + NH4(+)</text>
        <dbReference type="Rhea" id="RHEA:15889"/>
        <dbReference type="ChEBI" id="CHEBI:15377"/>
        <dbReference type="ChEBI" id="CHEBI:28938"/>
        <dbReference type="ChEBI" id="CHEBI:29985"/>
        <dbReference type="ChEBI" id="CHEBI:58359"/>
        <dbReference type="EC" id="3.5.1.2"/>
    </reaction>
</comment>
<dbReference type="CDD" id="cd01749">
    <property type="entry name" value="GATase1_PB"/>
    <property type="match status" value="1"/>
</dbReference>
<dbReference type="GO" id="GO:1903600">
    <property type="term" value="C:glutaminase complex"/>
    <property type="evidence" value="ECO:0007669"/>
    <property type="project" value="TreeGrafter"/>
</dbReference>
<sequence length="188" mass="20053">MTTGVLALQGAFALHQSRLESLGEQVVQVRAPADLQGVERLVIPGGESTTVSMLAERFDLLGPLTEFAQSGKAVLGTCAGAILLSAEIQDGRADQHCLGAIDISTRRNGFGRQVDSFEQDVQIPVLGDPPFHAVCIRAPVISRVGESVTVLATIDSRPALVRSGAIIVSIFHPELVEDLRLHHLFLSL</sequence>
<dbReference type="PROSITE" id="PS51273">
    <property type="entry name" value="GATASE_TYPE_1"/>
    <property type="match status" value="1"/>
</dbReference>
<dbReference type="HAMAP" id="MF_01615">
    <property type="entry name" value="PdxT"/>
    <property type="match status" value="1"/>
</dbReference>
<evidence type="ECO:0000256" key="1">
    <source>
        <dbReference type="ARBA" id="ARBA00008345"/>
    </source>
</evidence>
<dbReference type="EMBL" id="CAEZYU010000002">
    <property type="protein sequence ID" value="CAB4726975.1"/>
    <property type="molecule type" value="Genomic_DNA"/>
</dbReference>
<dbReference type="NCBIfam" id="TIGR03800">
    <property type="entry name" value="PLP_synth_Pdx2"/>
    <property type="match status" value="1"/>
</dbReference>
<keyword evidence="6" id="KW-0456">Lyase</keyword>
<dbReference type="FunFam" id="3.40.50.880:FF:000010">
    <property type="entry name" value="uncharacterized protein LOC100176842 isoform X2"/>
    <property type="match status" value="1"/>
</dbReference>
<evidence type="ECO:0000256" key="2">
    <source>
        <dbReference type="ARBA" id="ARBA00012918"/>
    </source>
</evidence>